<evidence type="ECO:0000313" key="2">
    <source>
        <dbReference type="Proteomes" id="UP000288429"/>
    </source>
</evidence>
<dbReference type="PANTHER" id="PTHR42085:SF1">
    <property type="entry name" value="F-BOX DOMAIN-CONTAINING PROTEIN"/>
    <property type="match status" value="1"/>
</dbReference>
<comment type="caution">
    <text evidence="1">The sequence shown here is derived from an EMBL/GenBank/DDBJ whole genome shotgun (WGS) entry which is preliminary data.</text>
</comment>
<protein>
    <recommendedName>
        <fullName evidence="3">F-box domain-containing protein</fullName>
    </recommendedName>
</protein>
<accession>A0A428TRP7</accession>
<dbReference type="InterPro" id="IPR038883">
    <property type="entry name" value="AN11006-like"/>
</dbReference>
<dbReference type="Proteomes" id="UP000288429">
    <property type="component" value="Unassembled WGS sequence"/>
</dbReference>
<dbReference type="AlphaFoldDB" id="A0A428TRP7"/>
<gene>
    <name evidence="1" type="ORF">CDV31_009871</name>
</gene>
<dbReference type="PANTHER" id="PTHR42085">
    <property type="entry name" value="F-BOX DOMAIN-CONTAINING PROTEIN"/>
    <property type="match status" value="1"/>
</dbReference>
<organism evidence="1 2">
    <name type="scientific">Fusarium ambrosium</name>
    <dbReference type="NCBI Taxonomy" id="131363"/>
    <lineage>
        <taxon>Eukaryota</taxon>
        <taxon>Fungi</taxon>
        <taxon>Dikarya</taxon>
        <taxon>Ascomycota</taxon>
        <taxon>Pezizomycotina</taxon>
        <taxon>Sordariomycetes</taxon>
        <taxon>Hypocreomycetidae</taxon>
        <taxon>Hypocreales</taxon>
        <taxon>Nectriaceae</taxon>
        <taxon>Fusarium</taxon>
        <taxon>Fusarium solani species complex</taxon>
    </lineage>
</organism>
<proteinExistence type="predicted"/>
<keyword evidence="2" id="KW-1185">Reference proteome</keyword>
<name>A0A428TRP7_9HYPO</name>
<reference evidence="1 2" key="1">
    <citation type="submission" date="2017-06" db="EMBL/GenBank/DDBJ databases">
        <title>Cmopartive genomic analysis of Ambrosia Fusariam Clade fungi.</title>
        <authorList>
            <person name="Stajich J.E."/>
            <person name="Carrillo J."/>
            <person name="Kijimoto T."/>
            <person name="Eskalen A."/>
            <person name="O'Donnell K."/>
            <person name="Kasson M."/>
        </authorList>
    </citation>
    <scope>NUCLEOTIDE SEQUENCE [LARGE SCALE GENOMIC DNA]</scope>
    <source>
        <strain evidence="1 2">NRRL 20438</strain>
    </source>
</reference>
<sequence>MATESMTPTSHLSARCTLLAMPPEIRLHIYQFCIPQNLYADYSDFVSIRGPPPRTLYYDVWPEPYAGADESALPGLLLLCRQITNEVEPMLYGRTTFVFSHTFTPRYQSFPFSPETKELMQKVIIRVQGNYTDFSPMDPGVWDDILPNLRQLGISIEDMKTIRSLRRPPFDEKLRISGWTPCLAKIFQYLDRALSNETQVIVDTNNKEHFIESIENQMPGRCVFQTLRCNKRHSGGWTWGTDNLL</sequence>
<evidence type="ECO:0000313" key="1">
    <source>
        <dbReference type="EMBL" id="RSM04780.1"/>
    </source>
</evidence>
<evidence type="ECO:0008006" key="3">
    <source>
        <dbReference type="Google" id="ProtNLM"/>
    </source>
</evidence>
<dbReference type="EMBL" id="NIZV01000146">
    <property type="protein sequence ID" value="RSM04780.1"/>
    <property type="molecule type" value="Genomic_DNA"/>
</dbReference>